<protein>
    <submittedName>
        <fullName evidence="1">Uncharacterized protein</fullName>
    </submittedName>
</protein>
<evidence type="ECO:0000313" key="2">
    <source>
        <dbReference type="Proteomes" id="UP001258017"/>
    </source>
</evidence>
<accession>A0AAD9VSA9</accession>
<dbReference type="PANTHER" id="PTHR47204">
    <property type="entry name" value="OS02G0168900 PROTEIN"/>
    <property type="match status" value="1"/>
</dbReference>
<dbReference type="Pfam" id="PF08615">
    <property type="entry name" value="RNase_H2_suC"/>
    <property type="match status" value="1"/>
</dbReference>
<gene>
    <name evidence="1" type="ORF">KPH14_009918</name>
</gene>
<dbReference type="InterPro" id="IPR013924">
    <property type="entry name" value="RNase_H2_suC"/>
</dbReference>
<evidence type="ECO:0000313" key="1">
    <source>
        <dbReference type="EMBL" id="KAK2585213.1"/>
    </source>
</evidence>
<dbReference type="Gene3D" id="2.40.128.680">
    <property type="match status" value="1"/>
</dbReference>
<dbReference type="Proteomes" id="UP001258017">
    <property type="component" value="Unassembled WGS sequence"/>
</dbReference>
<name>A0AAD9VSA9_9HYME</name>
<dbReference type="AlphaFoldDB" id="A0AAD9VSA9"/>
<dbReference type="CDD" id="cd09271">
    <property type="entry name" value="RNase_H2-C"/>
    <property type="match status" value="1"/>
</dbReference>
<reference evidence="1" key="2">
    <citation type="journal article" date="2023" name="Commun. Biol.">
        <title>Intrasexual cuticular hydrocarbon dimorphism in a wasp sheds light on hydrocarbon biosynthesis genes in Hymenoptera.</title>
        <authorList>
            <person name="Moris V.C."/>
            <person name="Podsiadlowski L."/>
            <person name="Martin S."/>
            <person name="Oeyen J.P."/>
            <person name="Donath A."/>
            <person name="Petersen M."/>
            <person name="Wilbrandt J."/>
            <person name="Misof B."/>
            <person name="Liedtke D."/>
            <person name="Thamm M."/>
            <person name="Scheiner R."/>
            <person name="Schmitt T."/>
            <person name="Niehuis O."/>
        </authorList>
    </citation>
    <scope>NUCLEOTIDE SEQUENCE</scope>
    <source>
        <strain evidence="1">GBR_01_08_01A</strain>
    </source>
</reference>
<organism evidence="1 2">
    <name type="scientific">Odynerus spinipes</name>
    <dbReference type="NCBI Taxonomy" id="1348599"/>
    <lineage>
        <taxon>Eukaryota</taxon>
        <taxon>Metazoa</taxon>
        <taxon>Ecdysozoa</taxon>
        <taxon>Arthropoda</taxon>
        <taxon>Hexapoda</taxon>
        <taxon>Insecta</taxon>
        <taxon>Pterygota</taxon>
        <taxon>Neoptera</taxon>
        <taxon>Endopterygota</taxon>
        <taxon>Hymenoptera</taxon>
        <taxon>Apocrita</taxon>
        <taxon>Aculeata</taxon>
        <taxon>Vespoidea</taxon>
        <taxon>Vespidae</taxon>
        <taxon>Eumeninae</taxon>
        <taxon>Odynerus</taxon>
    </lineage>
</organism>
<proteinExistence type="predicted"/>
<reference evidence="1" key="1">
    <citation type="submission" date="2021-08" db="EMBL/GenBank/DDBJ databases">
        <authorList>
            <person name="Misof B."/>
            <person name="Oliver O."/>
            <person name="Podsiadlowski L."/>
            <person name="Donath A."/>
            <person name="Peters R."/>
            <person name="Mayer C."/>
            <person name="Rust J."/>
            <person name="Gunkel S."/>
            <person name="Lesny P."/>
            <person name="Martin S."/>
            <person name="Oeyen J.P."/>
            <person name="Petersen M."/>
            <person name="Panagiotis P."/>
            <person name="Wilbrandt J."/>
            <person name="Tanja T."/>
        </authorList>
    </citation>
    <scope>NUCLEOTIDE SEQUENCE</scope>
    <source>
        <strain evidence="1">GBR_01_08_01A</strain>
        <tissue evidence="1">Thorax + abdomen</tissue>
    </source>
</reference>
<keyword evidence="2" id="KW-1185">Reference proteome</keyword>
<dbReference type="GO" id="GO:0006401">
    <property type="term" value="P:RNA catabolic process"/>
    <property type="evidence" value="ECO:0007669"/>
    <property type="project" value="InterPro"/>
</dbReference>
<dbReference type="PANTHER" id="PTHR47204:SF1">
    <property type="entry name" value="RIBONUCLEASE H2 SUBUNIT C"/>
    <property type="match status" value="1"/>
</dbReference>
<dbReference type="GO" id="GO:0032299">
    <property type="term" value="C:ribonuclease H2 complex"/>
    <property type="evidence" value="ECO:0007669"/>
    <property type="project" value="InterPro"/>
</dbReference>
<sequence>MRLSSGRLAWCALLNGFPPPIIVRYHASTNTTVASFAPKERDSTDFLPIRPWKDIRLGMAVRLHIKHDLCGQKESILHLMPCKIHGDEVANVSSYFEPYIRKTDDEYYTSSFRGYPLQGKKVQIPNGYKGITFFEHKKPDDENMQRNLYPTGVFSEFTYWNYDKIPSKNDALVAALDWIDIAEALHATDT</sequence>
<dbReference type="EMBL" id="JAIFRP010000021">
    <property type="protein sequence ID" value="KAK2585213.1"/>
    <property type="molecule type" value="Genomic_DNA"/>
</dbReference>
<comment type="caution">
    <text evidence="1">The sequence shown here is derived from an EMBL/GenBank/DDBJ whole genome shotgun (WGS) entry which is preliminary data.</text>
</comment>